<keyword evidence="2" id="KW-1185">Reference proteome</keyword>
<organism evidence="1 2">
    <name type="scientific">Scutellospora calospora</name>
    <dbReference type="NCBI Taxonomy" id="85575"/>
    <lineage>
        <taxon>Eukaryota</taxon>
        <taxon>Fungi</taxon>
        <taxon>Fungi incertae sedis</taxon>
        <taxon>Mucoromycota</taxon>
        <taxon>Glomeromycotina</taxon>
        <taxon>Glomeromycetes</taxon>
        <taxon>Diversisporales</taxon>
        <taxon>Gigasporaceae</taxon>
        <taxon>Scutellospora</taxon>
    </lineage>
</organism>
<name>A0ACA9K9V9_9GLOM</name>
<feature type="non-terminal residue" evidence="1">
    <location>
        <position position="198"/>
    </location>
</feature>
<comment type="caution">
    <text evidence="1">The sequence shown here is derived from an EMBL/GenBank/DDBJ whole genome shotgun (WGS) entry which is preliminary data.</text>
</comment>
<accession>A0ACA9K9V9</accession>
<protein>
    <submittedName>
        <fullName evidence="1">7075_t:CDS:1</fullName>
    </submittedName>
</protein>
<dbReference type="EMBL" id="CAJVPM010001063">
    <property type="protein sequence ID" value="CAG8458817.1"/>
    <property type="molecule type" value="Genomic_DNA"/>
</dbReference>
<evidence type="ECO:0000313" key="1">
    <source>
        <dbReference type="EMBL" id="CAG8458817.1"/>
    </source>
</evidence>
<sequence length="198" mass="23269">MELPPNTCVECEEALNAYLWCCPCQMERHKQNFKNWSSGNIKIDLLIQSTQLNATKSMNSQTLSEKYFDNILKHHQYLYDDSVADFFGISQDPTGCFVFVMRLYDENLYHYIDNAMETIRWEHTIFMLQEIIDGLKRIHKNGLYHGNLHGVEISNNLNNWITSIRNNPNSTTSRQFREANGERSIFERRTINSDAIYN</sequence>
<reference evidence="1" key="1">
    <citation type="submission" date="2021-06" db="EMBL/GenBank/DDBJ databases">
        <authorList>
            <person name="Kallberg Y."/>
            <person name="Tangrot J."/>
            <person name="Rosling A."/>
        </authorList>
    </citation>
    <scope>NUCLEOTIDE SEQUENCE</scope>
    <source>
        <strain evidence="1">AU212A</strain>
    </source>
</reference>
<proteinExistence type="predicted"/>
<dbReference type="Proteomes" id="UP000789860">
    <property type="component" value="Unassembled WGS sequence"/>
</dbReference>
<gene>
    <name evidence="1" type="ORF">SCALOS_LOCUS1522</name>
</gene>
<evidence type="ECO:0000313" key="2">
    <source>
        <dbReference type="Proteomes" id="UP000789860"/>
    </source>
</evidence>